<gene>
    <name evidence="2" type="ORF">C8A00DRAFT_38745</name>
</gene>
<dbReference type="Pfam" id="PF06985">
    <property type="entry name" value="HET"/>
    <property type="match status" value="1"/>
</dbReference>
<organism evidence="2 3">
    <name type="scientific">Chaetomidium leptoderma</name>
    <dbReference type="NCBI Taxonomy" id="669021"/>
    <lineage>
        <taxon>Eukaryota</taxon>
        <taxon>Fungi</taxon>
        <taxon>Dikarya</taxon>
        <taxon>Ascomycota</taxon>
        <taxon>Pezizomycotina</taxon>
        <taxon>Sordariomycetes</taxon>
        <taxon>Sordariomycetidae</taxon>
        <taxon>Sordariales</taxon>
        <taxon>Chaetomiaceae</taxon>
        <taxon>Chaetomidium</taxon>
    </lineage>
</organism>
<dbReference type="AlphaFoldDB" id="A0AAN6VD32"/>
<reference evidence="2" key="1">
    <citation type="journal article" date="2023" name="Mol. Phylogenet. Evol.">
        <title>Genome-scale phylogeny and comparative genomics of the fungal order Sordariales.</title>
        <authorList>
            <person name="Hensen N."/>
            <person name="Bonometti L."/>
            <person name="Westerberg I."/>
            <person name="Brannstrom I.O."/>
            <person name="Guillou S."/>
            <person name="Cros-Aarteil S."/>
            <person name="Calhoun S."/>
            <person name="Haridas S."/>
            <person name="Kuo A."/>
            <person name="Mondo S."/>
            <person name="Pangilinan J."/>
            <person name="Riley R."/>
            <person name="LaButti K."/>
            <person name="Andreopoulos B."/>
            <person name="Lipzen A."/>
            <person name="Chen C."/>
            <person name="Yan M."/>
            <person name="Daum C."/>
            <person name="Ng V."/>
            <person name="Clum A."/>
            <person name="Steindorff A."/>
            <person name="Ohm R.A."/>
            <person name="Martin F."/>
            <person name="Silar P."/>
            <person name="Natvig D.O."/>
            <person name="Lalanne C."/>
            <person name="Gautier V."/>
            <person name="Ament-Velasquez S.L."/>
            <person name="Kruys A."/>
            <person name="Hutchinson M.I."/>
            <person name="Powell A.J."/>
            <person name="Barry K."/>
            <person name="Miller A.N."/>
            <person name="Grigoriev I.V."/>
            <person name="Debuchy R."/>
            <person name="Gladieux P."/>
            <person name="Hiltunen Thoren M."/>
            <person name="Johannesson H."/>
        </authorList>
    </citation>
    <scope>NUCLEOTIDE SEQUENCE</scope>
    <source>
        <strain evidence="2">CBS 538.74</strain>
    </source>
</reference>
<dbReference type="InterPro" id="IPR010730">
    <property type="entry name" value="HET"/>
</dbReference>
<sequence>MTAILRDAVCITRALSIPYLWIDAICILQDSIPDWEENCLDMDKIYGSAQVTLCAASSTSCHEGFLSQRGPRLRLPFQSLDRLDISGSYYLQFKYVRSLQNIDPPDVLACDLSFCRWAYRAWKFQEKALSTRQILFGNANLHFLCGSTHETMGCAKLEEPAAKEYIYQVSHDITSSNPAQLQRSWDNIVSLYGGFNEASLTRSSDVLPALAGLARLFQKRLNDEYICGLWKTNLVPQLISLVERPPAVARQTENQFAQGLFQAIRPEYQQLIPDVALAGSNRFGQVRYAKLGLTTHLLEPRNMMLQNQSYLCKRTEEHCAFKWHSDFDDGLGYLDAESPDPTVLRLDVRVEGTGTWPETSEHTSSVITGIQEFRWALLGSCAVRVVNGGLRKTCRAAFGLVLQAVPGEPGKYWRVGIFVPSVEGQHGDSSSLFQSVSEVETIEMI</sequence>
<dbReference type="PANTHER" id="PTHR33112">
    <property type="entry name" value="DOMAIN PROTEIN, PUTATIVE-RELATED"/>
    <property type="match status" value="1"/>
</dbReference>
<name>A0AAN6VD32_9PEZI</name>
<evidence type="ECO:0000313" key="3">
    <source>
        <dbReference type="Proteomes" id="UP001302745"/>
    </source>
</evidence>
<protein>
    <recommendedName>
        <fullName evidence="1">Heterokaryon incompatibility domain-containing protein</fullName>
    </recommendedName>
</protein>
<comment type="caution">
    <text evidence="2">The sequence shown here is derived from an EMBL/GenBank/DDBJ whole genome shotgun (WGS) entry which is preliminary data.</text>
</comment>
<evidence type="ECO:0000259" key="1">
    <source>
        <dbReference type="Pfam" id="PF06985"/>
    </source>
</evidence>
<accession>A0AAN6VD32</accession>
<dbReference type="Proteomes" id="UP001302745">
    <property type="component" value="Unassembled WGS sequence"/>
</dbReference>
<keyword evidence="3" id="KW-1185">Reference proteome</keyword>
<reference evidence="2" key="2">
    <citation type="submission" date="2023-05" db="EMBL/GenBank/DDBJ databases">
        <authorList>
            <consortium name="Lawrence Berkeley National Laboratory"/>
            <person name="Steindorff A."/>
            <person name="Hensen N."/>
            <person name="Bonometti L."/>
            <person name="Westerberg I."/>
            <person name="Brannstrom I.O."/>
            <person name="Guillou S."/>
            <person name="Cros-Aarteil S."/>
            <person name="Calhoun S."/>
            <person name="Haridas S."/>
            <person name="Kuo A."/>
            <person name="Mondo S."/>
            <person name="Pangilinan J."/>
            <person name="Riley R."/>
            <person name="Labutti K."/>
            <person name="Andreopoulos B."/>
            <person name="Lipzen A."/>
            <person name="Chen C."/>
            <person name="Yanf M."/>
            <person name="Daum C."/>
            <person name="Ng V."/>
            <person name="Clum A."/>
            <person name="Ohm R."/>
            <person name="Martin F."/>
            <person name="Silar P."/>
            <person name="Natvig D."/>
            <person name="Lalanne C."/>
            <person name="Gautier V."/>
            <person name="Ament-Velasquez S.L."/>
            <person name="Kruys A."/>
            <person name="Hutchinson M.I."/>
            <person name="Powell A.J."/>
            <person name="Barry K."/>
            <person name="Miller A.N."/>
            <person name="Grigoriev I.V."/>
            <person name="Debuchy R."/>
            <person name="Gladieux P."/>
            <person name="Thoren M.H."/>
            <person name="Johannesson H."/>
        </authorList>
    </citation>
    <scope>NUCLEOTIDE SEQUENCE</scope>
    <source>
        <strain evidence="2">CBS 538.74</strain>
    </source>
</reference>
<dbReference type="PANTHER" id="PTHR33112:SF16">
    <property type="entry name" value="HETEROKARYON INCOMPATIBILITY DOMAIN-CONTAINING PROTEIN"/>
    <property type="match status" value="1"/>
</dbReference>
<feature type="domain" description="Heterokaryon incompatibility" evidence="1">
    <location>
        <begin position="2"/>
        <end position="126"/>
    </location>
</feature>
<proteinExistence type="predicted"/>
<evidence type="ECO:0000313" key="2">
    <source>
        <dbReference type="EMBL" id="KAK4148676.1"/>
    </source>
</evidence>
<dbReference type="EMBL" id="MU857286">
    <property type="protein sequence ID" value="KAK4148676.1"/>
    <property type="molecule type" value="Genomic_DNA"/>
</dbReference>